<feature type="region of interest" description="Disordered" evidence="2">
    <location>
        <begin position="586"/>
        <end position="901"/>
    </location>
</feature>
<feature type="compositionally biased region" description="Basic and acidic residues" evidence="2">
    <location>
        <begin position="182"/>
        <end position="198"/>
    </location>
</feature>
<dbReference type="PANTHER" id="PTHR34343">
    <property type="entry name" value="SEROLOGICALLY DEFINED COLON CANCER ANTIGEN 8"/>
    <property type="match status" value="1"/>
</dbReference>
<dbReference type="GO" id="GO:0035148">
    <property type="term" value="P:tube formation"/>
    <property type="evidence" value="ECO:0007669"/>
    <property type="project" value="TreeGrafter"/>
</dbReference>
<feature type="compositionally biased region" description="Basic and acidic residues" evidence="2">
    <location>
        <begin position="659"/>
        <end position="683"/>
    </location>
</feature>
<dbReference type="GO" id="GO:0005813">
    <property type="term" value="C:centrosome"/>
    <property type="evidence" value="ECO:0007669"/>
    <property type="project" value="InterPro"/>
</dbReference>
<dbReference type="AlphaFoldDB" id="A0A7R8V6A8"/>
<dbReference type="PANTHER" id="PTHR34343:SF1">
    <property type="entry name" value="SEROLOGICALLY DEFINED COLON CANCER ANTIGEN 8"/>
    <property type="match status" value="1"/>
</dbReference>
<evidence type="ECO:0000313" key="3">
    <source>
        <dbReference type="EMBL" id="CAD7092887.1"/>
    </source>
</evidence>
<dbReference type="InterPro" id="IPR031887">
    <property type="entry name" value="SDCCAG8"/>
</dbReference>
<dbReference type="GO" id="GO:0007098">
    <property type="term" value="P:centrosome cycle"/>
    <property type="evidence" value="ECO:0007669"/>
    <property type="project" value="InterPro"/>
</dbReference>
<reference evidence="3 4" key="1">
    <citation type="submission" date="2020-11" db="EMBL/GenBank/DDBJ databases">
        <authorList>
            <person name="Wallbank WR R."/>
            <person name="Pardo Diaz C."/>
            <person name="Kozak K."/>
            <person name="Martin S."/>
            <person name="Jiggins C."/>
            <person name="Moest M."/>
            <person name="Warren A I."/>
            <person name="Generalovic N T."/>
            <person name="Byers J.R.P. K."/>
            <person name="Montejo-Kovacevich G."/>
            <person name="Yen C E."/>
        </authorList>
    </citation>
    <scope>NUCLEOTIDE SEQUENCE [LARGE SCALE GENOMIC DNA]</scope>
</reference>
<gene>
    <name evidence="3" type="ORF">HERILL_LOCUS15214</name>
</gene>
<feature type="compositionally biased region" description="Polar residues" evidence="2">
    <location>
        <begin position="800"/>
        <end position="811"/>
    </location>
</feature>
<dbReference type="OrthoDB" id="10252347at2759"/>
<keyword evidence="4" id="KW-1185">Reference proteome</keyword>
<dbReference type="EMBL" id="LR899014">
    <property type="protein sequence ID" value="CAD7092887.1"/>
    <property type="molecule type" value="Genomic_DNA"/>
</dbReference>
<dbReference type="GO" id="GO:0001764">
    <property type="term" value="P:neuron migration"/>
    <property type="evidence" value="ECO:0007669"/>
    <property type="project" value="TreeGrafter"/>
</dbReference>
<feature type="compositionally biased region" description="Polar residues" evidence="2">
    <location>
        <begin position="600"/>
        <end position="616"/>
    </location>
</feature>
<dbReference type="Proteomes" id="UP000594454">
    <property type="component" value="Chromosome 6"/>
</dbReference>
<feature type="compositionally biased region" description="Polar residues" evidence="2">
    <location>
        <begin position="625"/>
        <end position="653"/>
    </location>
</feature>
<feature type="region of interest" description="Disordered" evidence="2">
    <location>
        <begin position="165"/>
        <end position="204"/>
    </location>
</feature>
<feature type="compositionally biased region" description="Polar residues" evidence="2">
    <location>
        <begin position="768"/>
        <end position="791"/>
    </location>
</feature>
<feature type="compositionally biased region" description="Polar residues" evidence="2">
    <location>
        <begin position="684"/>
        <end position="725"/>
    </location>
</feature>
<organism evidence="3 4">
    <name type="scientific">Hermetia illucens</name>
    <name type="common">Black soldier fly</name>
    <dbReference type="NCBI Taxonomy" id="343691"/>
    <lineage>
        <taxon>Eukaryota</taxon>
        <taxon>Metazoa</taxon>
        <taxon>Ecdysozoa</taxon>
        <taxon>Arthropoda</taxon>
        <taxon>Hexapoda</taxon>
        <taxon>Insecta</taxon>
        <taxon>Pterygota</taxon>
        <taxon>Neoptera</taxon>
        <taxon>Endopterygota</taxon>
        <taxon>Diptera</taxon>
        <taxon>Brachycera</taxon>
        <taxon>Stratiomyomorpha</taxon>
        <taxon>Stratiomyidae</taxon>
        <taxon>Hermetiinae</taxon>
        <taxon>Hermetia</taxon>
    </lineage>
</organism>
<feature type="compositionally biased region" description="Low complexity" evidence="2">
    <location>
        <begin position="738"/>
        <end position="762"/>
    </location>
</feature>
<protein>
    <submittedName>
        <fullName evidence="3">Uncharacterized protein</fullName>
    </submittedName>
</protein>
<feature type="coiled-coil region" evidence="1">
    <location>
        <begin position="522"/>
        <end position="556"/>
    </location>
</feature>
<feature type="compositionally biased region" description="Polar residues" evidence="2">
    <location>
        <begin position="846"/>
        <end position="863"/>
    </location>
</feature>
<sequence>MSKKLDFTNLAYREAVGRLKFLLEESYATPSKPTSQYRKHYVEDSGEDTDNQSQVTDRPPLSEISKYLSPNYKVQSAKKATPKSYSPHRSSRYSTTTDYAAPPPAPLSNETGQAPPEIISFIEKQEDYIEQLEKESKFCRDELSNLLGKVRDVISENEALTEHARSDLVASHPKISGSSESEDNHYEKIIRGRKDKPTRTSQALSGPSIVFESRISELEAELAQANIDLKKLRNENADLKRKSSLGTNAETGSFDSYRKRIESLERDKINLEETVKRLQLTIDDLRAEGNQVASKTQRSRDLADMALFEKSQAEIEIRRLKDELERQHERVRELQHEMSRRIADERANAERRYNYHVDQLDGDLSSQWEHASKLQLELERQKRLEIDFKRDLAQRNAQIEELKQELKDKKTTYLTDLAQVNAEKQALEQEITSLRLQLDKAERQGKIEAGRLNAEINSLRQRLDRADADILQVRRENLRLNDEIANLEKDLALGELKGEIRPTTKEINKSIVEMERKHADTVSELEEMIQSQRQLMDKLTAECRTLTSKLEESSLNHKMEISALQSNVEFLTNRIINSDRLGKIEPYSNLPSSAAPADYTSPTTTTQDKQPISIDTTAREFSPVTKPSSNLDYTSAYDSPKSQQPTPASTDNYRTAYKYGDEETEKDRGGKEYTESLREDDTKPYTSEPYSSLTNNQQPTYEQQPDPNQQYTEQQYEQPNYQAYDQEQYGETDYSRGYDQSYDMSQYQGDQQQYDDYSTSYQPETDLYPSNAQQSINYDTATIQPAQQAARQLSPPAESTARQLSPPTTSAEPAIPGSGQQSYSTPVAAPSSIPPTTMASPPGIRGSTSGITSNIESTNQPRKGSNPMGATGARNGSRGSQLLSQQSAEATKRIPTVSGRD</sequence>
<accession>A0A7R8V6A8</accession>
<feature type="coiled-coil region" evidence="1">
    <location>
        <begin position="385"/>
        <end position="497"/>
    </location>
</feature>
<dbReference type="GO" id="GO:0005814">
    <property type="term" value="C:centriole"/>
    <property type="evidence" value="ECO:0007669"/>
    <property type="project" value="TreeGrafter"/>
</dbReference>
<name>A0A7R8V6A8_HERIL</name>
<evidence type="ECO:0000256" key="1">
    <source>
        <dbReference type="SAM" id="Coils"/>
    </source>
</evidence>
<feature type="region of interest" description="Disordered" evidence="2">
    <location>
        <begin position="25"/>
        <end position="113"/>
    </location>
</feature>
<dbReference type="Pfam" id="PF15964">
    <property type="entry name" value="CCCAP"/>
    <property type="match status" value="2"/>
</dbReference>
<feature type="coiled-coil region" evidence="1">
    <location>
        <begin position="215"/>
        <end position="341"/>
    </location>
</feature>
<feature type="coiled-coil region" evidence="1">
    <location>
        <begin position="122"/>
        <end position="149"/>
    </location>
</feature>
<evidence type="ECO:0000256" key="2">
    <source>
        <dbReference type="SAM" id="MobiDB-lite"/>
    </source>
</evidence>
<dbReference type="GO" id="GO:0030010">
    <property type="term" value="P:establishment of cell polarity"/>
    <property type="evidence" value="ECO:0007669"/>
    <property type="project" value="TreeGrafter"/>
</dbReference>
<evidence type="ECO:0000313" key="4">
    <source>
        <dbReference type="Proteomes" id="UP000594454"/>
    </source>
</evidence>
<keyword evidence="1" id="KW-0175">Coiled coil</keyword>
<feature type="compositionally biased region" description="Polar residues" evidence="2">
    <location>
        <begin position="83"/>
        <end position="98"/>
    </location>
</feature>
<proteinExistence type="predicted"/>